<proteinExistence type="predicted"/>
<accession>A0A9W5VI87</accession>
<evidence type="ECO:0000313" key="1">
    <source>
        <dbReference type="EMBL" id="EOP78917.1"/>
    </source>
</evidence>
<dbReference type="EMBL" id="AHEF01000104">
    <property type="protein sequence ID" value="EOP78917.1"/>
    <property type="molecule type" value="Genomic_DNA"/>
</dbReference>
<evidence type="ECO:0000313" key="2">
    <source>
        <dbReference type="Proteomes" id="UP000014009"/>
    </source>
</evidence>
<comment type="caution">
    <text evidence="1">The sequence shown here is derived from an EMBL/GenBank/DDBJ whole genome shotgun (WGS) entry which is preliminary data.</text>
</comment>
<protein>
    <submittedName>
        <fullName evidence="1">Uncharacterized protein</fullName>
    </submittedName>
</protein>
<dbReference type="Proteomes" id="UP000014009">
    <property type="component" value="Unassembled WGS sequence"/>
</dbReference>
<dbReference type="RefSeq" id="WP_016099568.1">
    <property type="nucleotide sequence ID" value="NZ_KB976548.1"/>
</dbReference>
<sequence>MGVYVYSLHNSRGIVYEENEYLAELTVAEYYSTDSEEVNIKLREITSLEELREYTNEPGEVIAFL</sequence>
<name>A0A9W5VI87_BACCE</name>
<gene>
    <name evidence="1" type="ORF">IGM_06524</name>
</gene>
<dbReference type="AlphaFoldDB" id="A0A9W5VI87"/>
<reference evidence="1 2" key="1">
    <citation type="submission" date="2012-12" db="EMBL/GenBank/DDBJ databases">
        <title>The Genome Sequence of Bacillus cereus HuB4-4.</title>
        <authorList>
            <consortium name="The Broad Institute Genome Sequencing Platform"/>
            <consortium name="The Broad Institute Genome Sequencing Center for Infectious Disease"/>
            <person name="Feldgarden M."/>
            <person name="Van der Auwera G.A."/>
            <person name="Mahillon J."/>
            <person name="Duprez V."/>
            <person name="Timmery S."/>
            <person name="Mattelet C."/>
            <person name="Dierick K."/>
            <person name="Sun M."/>
            <person name="Yu Z."/>
            <person name="Zhu L."/>
            <person name="Hu X."/>
            <person name="Shank E.B."/>
            <person name="Swiecicka I."/>
            <person name="Hansen B.M."/>
            <person name="Andrup L."/>
            <person name="Walker B."/>
            <person name="Young S.K."/>
            <person name="Zeng Q."/>
            <person name="Gargeya S."/>
            <person name="Fitzgerald M."/>
            <person name="Haas B."/>
            <person name="Abouelleil A."/>
            <person name="Alvarado L."/>
            <person name="Arachchi H.M."/>
            <person name="Berlin A.M."/>
            <person name="Chapman S.B."/>
            <person name="Dewar J."/>
            <person name="Goldberg J."/>
            <person name="Griggs A."/>
            <person name="Gujja S."/>
            <person name="Hansen M."/>
            <person name="Howarth C."/>
            <person name="Imamovic A."/>
            <person name="Larimer J."/>
            <person name="McCowan C."/>
            <person name="Murphy C."/>
            <person name="Neiman D."/>
            <person name="Pearson M."/>
            <person name="Priest M."/>
            <person name="Roberts A."/>
            <person name="Saif S."/>
            <person name="Shea T."/>
            <person name="Sisk P."/>
            <person name="Sykes S."/>
            <person name="Wortman J."/>
            <person name="Nusbaum C."/>
            <person name="Birren B."/>
        </authorList>
    </citation>
    <scope>NUCLEOTIDE SEQUENCE [LARGE SCALE GENOMIC DNA]</scope>
    <source>
        <strain evidence="1 2">HuB4-4</strain>
    </source>
</reference>
<organism evidence="1 2">
    <name type="scientific">Bacillus cereus HuB4-4</name>
    <dbReference type="NCBI Taxonomy" id="1053211"/>
    <lineage>
        <taxon>Bacteria</taxon>
        <taxon>Bacillati</taxon>
        <taxon>Bacillota</taxon>
        <taxon>Bacilli</taxon>
        <taxon>Bacillales</taxon>
        <taxon>Bacillaceae</taxon>
        <taxon>Bacillus</taxon>
        <taxon>Bacillus cereus group</taxon>
    </lineage>
</organism>